<dbReference type="KEGG" id="tpe:Tpen_0303"/>
<evidence type="ECO:0000313" key="1">
    <source>
        <dbReference type="EMBL" id="ABL77713.1"/>
    </source>
</evidence>
<dbReference type="HOGENOM" id="CLU_189637_0_0_2"/>
<proteinExistence type="predicted"/>
<dbReference type="EMBL" id="CP000505">
    <property type="protein sequence ID" value="ABL77713.1"/>
    <property type="molecule type" value="Genomic_DNA"/>
</dbReference>
<dbReference type="eggNOG" id="arCOG07192">
    <property type="taxonomic scope" value="Archaea"/>
</dbReference>
<sequence>MTAISEAVLFILSELKRNNGSMNDKELFENVNRDLKYVGMEISFKEFNKLLLVLETRGYIRVEGSKKNLRVVRLLDTRMKRVEASGG</sequence>
<dbReference type="STRING" id="368408.Tpen_0303"/>
<gene>
    <name evidence="1" type="ordered locus">Tpen_0303</name>
</gene>
<keyword evidence="2" id="KW-1185">Reference proteome</keyword>
<organism evidence="1 2">
    <name type="scientific">Thermofilum pendens (strain DSM 2475 / Hrk 5)</name>
    <dbReference type="NCBI Taxonomy" id="368408"/>
    <lineage>
        <taxon>Archaea</taxon>
        <taxon>Thermoproteota</taxon>
        <taxon>Thermoprotei</taxon>
        <taxon>Thermofilales</taxon>
        <taxon>Thermofilaceae</taxon>
        <taxon>Thermofilum</taxon>
    </lineage>
</organism>
<protein>
    <submittedName>
        <fullName evidence="1">Uncharacterized protein</fullName>
    </submittedName>
</protein>
<name>A1RWY3_THEPD</name>
<dbReference type="Proteomes" id="UP000000641">
    <property type="component" value="Chromosome"/>
</dbReference>
<dbReference type="AlphaFoldDB" id="A1RWY3"/>
<dbReference type="GeneID" id="4601126"/>
<dbReference type="EnsemblBacteria" id="ABL77713">
    <property type="protein sequence ID" value="ABL77713"/>
    <property type="gene ID" value="Tpen_0303"/>
</dbReference>
<dbReference type="OrthoDB" id="14757at2157"/>
<dbReference type="RefSeq" id="WP_011751978.1">
    <property type="nucleotide sequence ID" value="NC_008698.1"/>
</dbReference>
<accession>A1RWY3</accession>
<reference evidence="2" key="1">
    <citation type="journal article" date="2008" name="J. Bacteriol.">
        <title>Genome sequence of Thermofilum pendens reveals an exceptional loss of biosynthetic pathways without genome reduction.</title>
        <authorList>
            <person name="Anderson I."/>
            <person name="Rodriguez J."/>
            <person name="Susanti D."/>
            <person name="Porat I."/>
            <person name="Reich C."/>
            <person name="Ulrich L.E."/>
            <person name="Elkins J.G."/>
            <person name="Mavromatis K."/>
            <person name="Lykidis A."/>
            <person name="Kim E."/>
            <person name="Thompson L.S."/>
            <person name="Nolan M."/>
            <person name="Land M."/>
            <person name="Copeland A."/>
            <person name="Lapidus A."/>
            <person name="Lucas S."/>
            <person name="Detter C."/>
            <person name="Zhulin I.B."/>
            <person name="Olsen G.J."/>
            <person name="Whitman W."/>
            <person name="Mukhopadhyay B."/>
            <person name="Bristow J."/>
            <person name="Kyrpides N."/>
        </authorList>
    </citation>
    <scope>NUCLEOTIDE SEQUENCE [LARGE SCALE GENOMIC DNA]</scope>
    <source>
        <strain evidence="2">DSM 2475 / Hrk 5</strain>
    </source>
</reference>
<evidence type="ECO:0000313" key="2">
    <source>
        <dbReference type="Proteomes" id="UP000000641"/>
    </source>
</evidence>